<reference evidence="2" key="2">
    <citation type="submission" date="2020-11" db="EMBL/GenBank/DDBJ databases">
        <authorList>
            <consortium name="DOE Joint Genome Institute"/>
            <person name="Kuo A."/>
            <person name="Miyauchi S."/>
            <person name="Kiss E."/>
            <person name="Drula E."/>
            <person name="Kohler A."/>
            <person name="Sanchez-Garcia M."/>
            <person name="Andreopoulos B."/>
            <person name="Barry K.W."/>
            <person name="Bonito G."/>
            <person name="Buee M."/>
            <person name="Carver A."/>
            <person name="Chen C."/>
            <person name="Cichocki N."/>
            <person name="Clum A."/>
            <person name="Culley D."/>
            <person name="Crous P.W."/>
            <person name="Fauchery L."/>
            <person name="Girlanda M."/>
            <person name="Hayes R."/>
            <person name="Keri Z."/>
            <person name="Labutti K."/>
            <person name="Lipzen A."/>
            <person name="Lombard V."/>
            <person name="Magnuson J."/>
            <person name="Maillard F."/>
            <person name="Morin E."/>
            <person name="Murat C."/>
            <person name="Nolan M."/>
            <person name="Ohm R."/>
            <person name="Pangilinan J."/>
            <person name="Pereira M."/>
            <person name="Perotto S."/>
            <person name="Peter M."/>
            <person name="Riley R."/>
            <person name="Sitrit Y."/>
            <person name="Stielow B."/>
            <person name="Szollosi G."/>
            <person name="Zifcakova L."/>
            <person name="Stursova M."/>
            <person name="Spatafora J.W."/>
            <person name="Tedersoo L."/>
            <person name="Vaario L.-M."/>
            <person name="Yamada A."/>
            <person name="Yan M."/>
            <person name="Wang P."/>
            <person name="Xu J."/>
            <person name="Bruns T."/>
            <person name="Baldrian P."/>
            <person name="Vilgalys R."/>
            <person name="Henrissat B."/>
            <person name="Grigoriev I.V."/>
            <person name="Hibbett D."/>
            <person name="Nagy L.G."/>
            <person name="Martin F.M."/>
        </authorList>
    </citation>
    <scope>NUCLEOTIDE SEQUENCE</scope>
    <source>
        <strain evidence="2">UH-Tt-Lm1</strain>
    </source>
</reference>
<dbReference type="Gene3D" id="1.10.510.10">
    <property type="entry name" value="Transferase(Phosphotransferase) domain 1"/>
    <property type="match status" value="1"/>
</dbReference>
<name>A0A9P6HCA8_9AGAM</name>
<dbReference type="PROSITE" id="PS50011">
    <property type="entry name" value="PROTEIN_KINASE_DOM"/>
    <property type="match status" value="1"/>
</dbReference>
<feature type="domain" description="Protein kinase" evidence="1">
    <location>
        <begin position="100"/>
        <end position="375"/>
    </location>
</feature>
<evidence type="ECO:0000313" key="2">
    <source>
        <dbReference type="EMBL" id="KAF9783904.1"/>
    </source>
</evidence>
<dbReference type="Proteomes" id="UP000736335">
    <property type="component" value="Unassembled WGS sequence"/>
</dbReference>
<dbReference type="GO" id="GO:0004674">
    <property type="term" value="F:protein serine/threonine kinase activity"/>
    <property type="evidence" value="ECO:0007669"/>
    <property type="project" value="TreeGrafter"/>
</dbReference>
<evidence type="ECO:0000259" key="1">
    <source>
        <dbReference type="PROSITE" id="PS50011"/>
    </source>
</evidence>
<accession>A0A9P6HCA8</accession>
<gene>
    <name evidence="2" type="ORF">BJ322DRAFT_1109752</name>
</gene>
<dbReference type="InterPro" id="IPR051681">
    <property type="entry name" value="Ser/Thr_Kinases-Pseudokinases"/>
</dbReference>
<dbReference type="InterPro" id="IPR011009">
    <property type="entry name" value="Kinase-like_dom_sf"/>
</dbReference>
<dbReference type="SUPFAM" id="SSF56112">
    <property type="entry name" value="Protein kinase-like (PK-like)"/>
    <property type="match status" value="1"/>
</dbReference>
<dbReference type="OrthoDB" id="10252171at2759"/>
<protein>
    <submittedName>
        <fullName evidence="2">Kinase-like domain-containing protein</fullName>
    </submittedName>
</protein>
<proteinExistence type="predicted"/>
<dbReference type="EMBL" id="WIUZ02000009">
    <property type="protein sequence ID" value="KAF9783904.1"/>
    <property type="molecule type" value="Genomic_DNA"/>
</dbReference>
<sequence>MSDRRLSHNTRFWSNLRSVEITSRECLSEVQSLLTCLSKIALARSFRGREAQEFIDFLNQVLMQSGLDTKLRQRSLRLIHKICEARRIIPSSYVLQEEHIRVGDIQYHGGFADVSDGEYQGRTVAIKHLRMNKADPDRIFKRLCREIIAWKHLSHLNVSPLLGVSISAKSHCFHILTEWMRNGNIMQYTMSNPAANHLKNLELSEVMSGVAYLHDLRIVHADLKGANILVDDMGSARVADFGLMTMTDVIMTFLSEIGGSFGGTGCQMSPELLDPSSFGSNGRPTCESNCYALGLVIYEVLTGLRPFHHVYAVTPIPAIAILRGVHPEKPSRAQYLGFSDTLWGLAQLCWSEMSSSRPTACGLHDHLSSVTHTWNPPPVHLAVVAGSSSIFGLDSSSSFSAYLPALFLYIIDISNYVFLVAQDLAITTLPPYNTAATLVLLNPTSHDVLDALSHAPFVATMVDARASDPSRES</sequence>
<dbReference type="PANTHER" id="PTHR44329:SF214">
    <property type="entry name" value="PROTEIN KINASE DOMAIN-CONTAINING PROTEIN"/>
    <property type="match status" value="1"/>
</dbReference>
<keyword evidence="2" id="KW-0418">Kinase</keyword>
<keyword evidence="3" id="KW-1185">Reference proteome</keyword>
<comment type="caution">
    <text evidence="2">The sequence shown here is derived from an EMBL/GenBank/DDBJ whole genome shotgun (WGS) entry which is preliminary data.</text>
</comment>
<dbReference type="PROSITE" id="PS00108">
    <property type="entry name" value="PROTEIN_KINASE_ST"/>
    <property type="match status" value="1"/>
</dbReference>
<dbReference type="InterPro" id="IPR000719">
    <property type="entry name" value="Prot_kinase_dom"/>
</dbReference>
<dbReference type="Pfam" id="PF00069">
    <property type="entry name" value="Pkinase"/>
    <property type="match status" value="1"/>
</dbReference>
<dbReference type="GO" id="GO:0005524">
    <property type="term" value="F:ATP binding"/>
    <property type="evidence" value="ECO:0007669"/>
    <property type="project" value="InterPro"/>
</dbReference>
<dbReference type="AlphaFoldDB" id="A0A9P6HCA8"/>
<dbReference type="InterPro" id="IPR008271">
    <property type="entry name" value="Ser/Thr_kinase_AS"/>
</dbReference>
<dbReference type="PANTHER" id="PTHR44329">
    <property type="entry name" value="SERINE/THREONINE-PROTEIN KINASE TNNI3K-RELATED"/>
    <property type="match status" value="1"/>
</dbReference>
<reference evidence="2" key="1">
    <citation type="journal article" date="2020" name="Nat. Commun.">
        <title>Large-scale genome sequencing of mycorrhizal fungi provides insights into the early evolution of symbiotic traits.</title>
        <authorList>
            <person name="Miyauchi S."/>
            <person name="Kiss E."/>
            <person name="Kuo A."/>
            <person name="Drula E."/>
            <person name="Kohler A."/>
            <person name="Sanchez-Garcia M."/>
            <person name="Morin E."/>
            <person name="Andreopoulos B."/>
            <person name="Barry K.W."/>
            <person name="Bonito G."/>
            <person name="Buee M."/>
            <person name="Carver A."/>
            <person name="Chen C."/>
            <person name="Cichocki N."/>
            <person name="Clum A."/>
            <person name="Culley D."/>
            <person name="Crous P.W."/>
            <person name="Fauchery L."/>
            <person name="Girlanda M."/>
            <person name="Hayes R.D."/>
            <person name="Keri Z."/>
            <person name="LaButti K."/>
            <person name="Lipzen A."/>
            <person name="Lombard V."/>
            <person name="Magnuson J."/>
            <person name="Maillard F."/>
            <person name="Murat C."/>
            <person name="Nolan M."/>
            <person name="Ohm R.A."/>
            <person name="Pangilinan J."/>
            <person name="Pereira M.F."/>
            <person name="Perotto S."/>
            <person name="Peter M."/>
            <person name="Pfister S."/>
            <person name="Riley R."/>
            <person name="Sitrit Y."/>
            <person name="Stielow J.B."/>
            <person name="Szollosi G."/>
            <person name="Zifcakova L."/>
            <person name="Stursova M."/>
            <person name="Spatafora J.W."/>
            <person name="Tedersoo L."/>
            <person name="Vaario L.M."/>
            <person name="Yamada A."/>
            <person name="Yan M."/>
            <person name="Wang P."/>
            <person name="Xu J."/>
            <person name="Bruns T."/>
            <person name="Baldrian P."/>
            <person name="Vilgalys R."/>
            <person name="Dunand C."/>
            <person name="Henrissat B."/>
            <person name="Grigoriev I.V."/>
            <person name="Hibbett D."/>
            <person name="Nagy L.G."/>
            <person name="Martin F.M."/>
        </authorList>
    </citation>
    <scope>NUCLEOTIDE SEQUENCE</scope>
    <source>
        <strain evidence="2">UH-Tt-Lm1</strain>
    </source>
</reference>
<keyword evidence="2" id="KW-0808">Transferase</keyword>
<organism evidence="2 3">
    <name type="scientific">Thelephora terrestris</name>
    <dbReference type="NCBI Taxonomy" id="56493"/>
    <lineage>
        <taxon>Eukaryota</taxon>
        <taxon>Fungi</taxon>
        <taxon>Dikarya</taxon>
        <taxon>Basidiomycota</taxon>
        <taxon>Agaricomycotina</taxon>
        <taxon>Agaricomycetes</taxon>
        <taxon>Thelephorales</taxon>
        <taxon>Thelephoraceae</taxon>
        <taxon>Thelephora</taxon>
    </lineage>
</organism>
<dbReference type="SMART" id="SM00220">
    <property type="entry name" value="S_TKc"/>
    <property type="match status" value="1"/>
</dbReference>
<evidence type="ECO:0000313" key="3">
    <source>
        <dbReference type="Proteomes" id="UP000736335"/>
    </source>
</evidence>